<accession>A0A0F9SZA9</accession>
<reference evidence="1" key="1">
    <citation type="journal article" date="2015" name="Nature">
        <title>Complex archaea that bridge the gap between prokaryotes and eukaryotes.</title>
        <authorList>
            <person name="Spang A."/>
            <person name="Saw J.H."/>
            <person name="Jorgensen S.L."/>
            <person name="Zaremba-Niedzwiedzka K."/>
            <person name="Martijn J."/>
            <person name="Lind A.E."/>
            <person name="van Eijk R."/>
            <person name="Schleper C."/>
            <person name="Guy L."/>
            <person name="Ettema T.J."/>
        </authorList>
    </citation>
    <scope>NUCLEOTIDE SEQUENCE</scope>
</reference>
<dbReference type="EMBL" id="LAZR01000365">
    <property type="protein sequence ID" value="KKN72284.1"/>
    <property type="molecule type" value="Genomic_DNA"/>
</dbReference>
<sequence>MGGQGLSLGCHRNMTDTRKTRQEIRSAVKHPTISPRRADFADVVKGRHYADGEKVWIANGSEYDEYVFERDLTSNEEDAGSWKTTGATTGEVVKQERGTETDVANGADVDVTFTNTYSGTPNVRAYVFIAGIPDSIEDDYTVVVSRVTTVGCRLHNGVGAQRTIIWVVTGTVAGTTATW</sequence>
<comment type="caution">
    <text evidence="1">The sequence shown here is derived from an EMBL/GenBank/DDBJ whole genome shotgun (WGS) entry which is preliminary data.</text>
</comment>
<evidence type="ECO:0000313" key="1">
    <source>
        <dbReference type="EMBL" id="KKN72284.1"/>
    </source>
</evidence>
<proteinExistence type="predicted"/>
<gene>
    <name evidence="1" type="ORF">LCGC14_0412350</name>
</gene>
<dbReference type="AlphaFoldDB" id="A0A0F9SZA9"/>
<name>A0A0F9SZA9_9ZZZZ</name>
<protein>
    <submittedName>
        <fullName evidence="1">Uncharacterized protein</fullName>
    </submittedName>
</protein>
<organism evidence="1">
    <name type="scientific">marine sediment metagenome</name>
    <dbReference type="NCBI Taxonomy" id="412755"/>
    <lineage>
        <taxon>unclassified sequences</taxon>
        <taxon>metagenomes</taxon>
        <taxon>ecological metagenomes</taxon>
    </lineage>
</organism>